<evidence type="ECO:0008006" key="5">
    <source>
        <dbReference type="Google" id="ProtNLM"/>
    </source>
</evidence>
<feature type="compositionally biased region" description="Polar residues" evidence="1">
    <location>
        <begin position="295"/>
        <end position="306"/>
    </location>
</feature>
<evidence type="ECO:0000313" key="3">
    <source>
        <dbReference type="EMBL" id="GMM44036.1"/>
    </source>
</evidence>
<gene>
    <name evidence="3" type="ORF">DAPK24_006110</name>
</gene>
<dbReference type="AlphaFoldDB" id="A0AAV5R078"/>
<protein>
    <recommendedName>
        <fullName evidence="5">Brl1/Brr6 domain-containing protein</fullName>
    </recommendedName>
</protein>
<feature type="transmembrane region" description="Helical" evidence="2">
    <location>
        <begin position="7"/>
        <end position="24"/>
    </location>
</feature>
<evidence type="ECO:0000313" key="4">
    <source>
        <dbReference type="Proteomes" id="UP001378960"/>
    </source>
</evidence>
<keyword evidence="2" id="KW-1133">Transmembrane helix</keyword>
<accession>A0AAV5R078</accession>
<evidence type="ECO:0000256" key="2">
    <source>
        <dbReference type="SAM" id="Phobius"/>
    </source>
</evidence>
<feature type="transmembrane region" description="Helical" evidence="2">
    <location>
        <begin position="218"/>
        <end position="238"/>
    </location>
</feature>
<keyword evidence="2" id="KW-0472">Membrane</keyword>
<evidence type="ECO:0000256" key="1">
    <source>
        <dbReference type="SAM" id="MobiDB-lite"/>
    </source>
</evidence>
<comment type="caution">
    <text evidence="3">The sequence shown here is derived from an EMBL/GenBank/DDBJ whole genome shotgun (WGS) entry which is preliminary data.</text>
</comment>
<feature type="region of interest" description="Disordered" evidence="1">
    <location>
        <begin position="295"/>
        <end position="317"/>
    </location>
</feature>
<organism evidence="3 4">
    <name type="scientific">Pichia kluyveri</name>
    <name type="common">Yeast</name>
    <dbReference type="NCBI Taxonomy" id="36015"/>
    <lineage>
        <taxon>Eukaryota</taxon>
        <taxon>Fungi</taxon>
        <taxon>Dikarya</taxon>
        <taxon>Ascomycota</taxon>
        <taxon>Saccharomycotina</taxon>
        <taxon>Pichiomycetes</taxon>
        <taxon>Pichiales</taxon>
        <taxon>Pichiaceae</taxon>
        <taxon>Pichia</taxon>
    </lineage>
</organism>
<keyword evidence="2" id="KW-0812">Transmembrane</keyword>
<dbReference type="Proteomes" id="UP001378960">
    <property type="component" value="Unassembled WGS sequence"/>
</dbReference>
<reference evidence="3 4" key="1">
    <citation type="journal article" date="2023" name="Elife">
        <title>Identification of key yeast species and microbe-microbe interactions impacting larval growth of Drosophila in the wild.</title>
        <authorList>
            <person name="Mure A."/>
            <person name="Sugiura Y."/>
            <person name="Maeda R."/>
            <person name="Honda K."/>
            <person name="Sakurai N."/>
            <person name="Takahashi Y."/>
            <person name="Watada M."/>
            <person name="Katoh T."/>
            <person name="Gotoh A."/>
            <person name="Gotoh Y."/>
            <person name="Taniguchi I."/>
            <person name="Nakamura K."/>
            <person name="Hayashi T."/>
            <person name="Katayama T."/>
            <person name="Uemura T."/>
            <person name="Hattori Y."/>
        </authorList>
    </citation>
    <scope>NUCLEOTIDE SEQUENCE [LARGE SCALE GENOMIC DNA]</scope>
    <source>
        <strain evidence="3 4">PK-24</strain>
    </source>
</reference>
<name>A0AAV5R078_PICKL</name>
<proteinExistence type="predicted"/>
<dbReference type="EMBL" id="BTGB01000001">
    <property type="protein sequence ID" value="GMM44036.1"/>
    <property type="molecule type" value="Genomic_DNA"/>
</dbReference>
<sequence>MAVPIVFLYYGLMIMVSIFLYNYVDEQLLIEGKNKLVETIGDENSLFKEQATKLKEMVYPYIQEYIETPVTHMLNEINHKDVVPEVSHYAITIKALSYFKKFLATETGKRITFIYNKLAAFISQILTDYPQISEGATFLWNNLHNNAEVVYGHISTAFVYITETEPIKSLISEYAKIHDKYVTPYINESSEIVPDFFHKYLDKVCQIIFNDNSNDTKYTFLVLVVGVFFFKFFLTKLLRIFAKDAFQMNKNVSDMYKQVQLDELTNQTGQHSDVYLDVKKYSVSDLVVDELDPASNRTIGEQSGSNRTREKDSGSNRNTIIQQEIKREEEQQQKPQVIDTYLRNINKGVVNNTLNADSIKINSSPTPSTISVKSTTSTKSTRLVFIPGKDTIESIDEEAILKTEILTSSPTTTISM</sequence>
<keyword evidence="4" id="KW-1185">Reference proteome</keyword>